<dbReference type="Pfam" id="PF00155">
    <property type="entry name" value="Aminotran_1_2"/>
    <property type="match status" value="1"/>
</dbReference>
<dbReference type="EMBL" id="JBIHSN010000002">
    <property type="protein sequence ID" value="MFH0264950.1"/>
    <property type="molecule type" value="Genomic_DNA"/>
</dbReference>
<evidence type="ECO:0000313" key="15">
    <source>
        <dbReference type="Proteomes" id="UP001607151"/>
    </source>
</evidence>
<dbReference type="InterPro" id="IPR015424">
    <property type="entry name" value="PyrdxlP-dep_Trfase"/>
</dbReference>
<evidence type="ECO:0000256" key="1">
    <source>
        <dbReference type="ARBA" id="ARBA00001933"/>
    </source>
</evidence>
<dbReference type="EC" id="2.3.1.47" evidence="5"/>
<proteinExistence type="inferred from homology"/>
<dbReference type="InterPro" id="IPR015421">
    <property type="entry name" value="PyrdxlP-dep_Trfase_major"/>
</dbReference>
<evidence type="ECO:0000256" key="8">
    <source>
        <dbReference type="ARBA" id="ARBA00022898"/>
    </source>
</evidence>
<evidence type="ECO:0000256" key="2">
    <source>
        <dbReference type="ARBA" id="ARBA00004746"/>
    </source>
</evidence>
<comment type="subunit">
    <text evidence="4">Homodimer.</text>
</comment>
<evidence type="ECO:0000256" key="6">
    <source>
        <dbReference type="ARBA" id="ARBA00022679"/>
    </source>
</evidence>
<comment type="similarity">
    <text evidence="3">Belongs to the class-II pyridoxal-phosphate-dependent aminotransferase family. BioF subfamily.</text>
</comment>
<keyword evidence="15" id="KW-1185">Reference proteome</keyword>
<sequence length="404" mass="44342">MMTFDSKIQAALTERREKGLQRDTQIFSRLTNNQIEQSESYSVVDTSPYVNFSSNDYLGLASDPELISVWQQGLSRYGCGSGASPAVTGLSIAHQNLQAKLCEWLGYSRAVLFNSGFSANQALLFTLLDKYDHVIQDKLNHASLIEAGMLCPASMSRFKHNDVNALSGKLAALSHTQTKLVVSEGVFSMDGDISPLAELAYQCQKYEAWLAIDDAHGIGVLGESGGGTTELLAIKPNILIVTFGKAMGLSGAAILCDENTGDFLSQFARHYVYSTAMPPAQAHTISHAISMTQQQQWRREKLVELAGIFADSLSSFSEYRATDTAIKPWICGESQQAMDLSEYLKHRGLWVGAIRPPTVPANAARLRITLNTSHSEQQISALVRGITQYYQSGHERKVSSRGRY</sequence>
<evidence type="ECO:0000259" key="13">
    <source>
        <dbReference type="Pfam" id="PF00155"/>
    </source>
</evidence>
<name>A0ABW7ITJ3_9VIBR</name>
<dbReference type="GO" id="GO:0008710">
    <property type="term" value="F:8-amino-7-oxononanoate synthase activity"/>
    <property type="evidence" value="ECO:0007669"/>
    <property type="project" value="UniProtKB-EC"/>
</dbReference>
<evidence type="ECO:0000256" key="3">
    <source>
        <dbReference type="ARBA" id="ARBA00010008"/>
    </source>
</evidence>
<keyword evidence="14" id="KW-0012">Acyltransferase</keyword>
<evidence type="ECO:0000256" key="11">
    <source>
        <dbReference type="ARBA" id="ARBA00047715"/>
    </source>
</evidence>
<dbReference type="RefSeq" id="WP_394608098.1">
    <property type="nucleotide sequence ID" value="NZ_JBIHSN010000002.1"/>
</dbReference>
<evidence type="ECO:0000256" key="5">
    <source>
        <dbReference type="ARBA" id="ARBA00013187"/>
    </source>
</evidence>
<keyword evidence="8 12" id="KW-0663">Pyridoxal phosphate</keyword>
<evidence type="ECO:0000256" key="4">
    <source>
        <dbReference type="ARBA" id="ARBA00011738"/>
    </source>
</evidence>
<dbReference type="Proteomes" id="UP001607151">
    <property type="component" value="Unassembled WGS sequence"/>
</dbReference>
<keyword evidence="7" id="KW-0093">Biotin biosynthesis</keyword>
<evidence type="ECO:0000256" key="7">
    <source>
        <dbReference type="ARBA" id="ARBA00022756"/>
    </source>
</evidence>
<dbReference type="InterPro" id="IPR015422">
    <property type="entry name" value="PyrdxlP-dep_Trfase_small"/>
</dbReference>
<dbReference type="PROSITE" id="PS00599">
    <property type="entry name" value="AA_TRANSFER_CLASS_2"/>
    <property type="match status" value="1"/>
</dbReference>
<comment type="caution">
    <text evidence="14">The sequence shown here is derived from an EMBL/GenBank/DDBJ whole genome shotgun (WGS) entry which is preliminary data.</text>
</comment>
<feature type="domain" description="Aminotransferase class I/classII large" evidence="13">
    <location>
        <begin position="49"/>
        <end position="385"/>
    </location>
</feature>
<evidence type="ECO:0000313" key="14">
    <source>
        <dbReference type="EMBL" id="MFH0264950.1"/>
    </source>
</evidence>
<reference evidence="14 15" key="1">
    <citation type="submission" date="2024-10" db="EMBL/GenBank/DDBJ databases">
        <authorList>
            <person name="Yibar A."/>
            <person name="Saticioglu I.B."/>
            <person name="Duman M."/>
            <person name="Ajmi N."/>
            <person name="Gurler F."/>
            <person name="Ay H."/>
            <person name="Onuk E."/>
            <person name="Guler S."/>
            <person name="Romalde J.L."/>
        </authorList>
    </citation>
    <scope>NUCLEOTIDE SEQUENCE [LARGE SCALE GENOMIC DNA]</scope>
    <source>
        <strain evidence="14 15">14-MA-B</strain>
    </source>
</reference>
<dbReference type="PANTHER" id="PTHR13693">
    <property type="entry name" value="CLASS II AMINOTRANSFERASE/8-AMINO-7-OXONONANOATE SYNTHASE"/>
    <property type="match status" value="1"/>
</dbReference>
<protein>
    <recommendedName>
        <fullName evidence="5">8-amino-7-oxononanoate synthase</fullName>
        <ecNumber evidence="5">2.3.1.47</ecNumber>
    </recommendedName>
    <alternativeName>
        <fullName evidence="9">7-keto-8-amino-pelargonic acid synthase</fullName>
    </alternativeName>
    <alternativeName>
        <fullName evidence="10">8-amino-7-ketopelargonate synthase</fullName>
    </alternativeName>
</protein>
<gene>
    <name evidence="14" type="ORF">ACGRQ9_05485</name>
</gene>
<evidence type="ECO:0000256" key="10">
    <source>
        <dbReference type="ARBA" id="ARBA00033381"/>
    </source>
</evidence>
<evidence type="ECO:0000256" key="9">
    <source>
        <dbReference type="ARBA" id="ARBA00032610"/>
    </source>
</evidence>
<comment type="cofactor">
    <cofactor evidence="1 12">
        <name>pyridoxal 5'-phosphate</name>
        <dbReference type="ChEBI" id="CHEBI:597326"/>
    </cofactor>
</comment>
<evidence type="ECO:0000256" key="12">
    <source>
        <dbReference type="RuleBase" id="RU003693"/>
    </source>
</evidence>
<keyword evidence="6 14" id="KW-0808">Transferase</keyword>
<dbReference type="PANTHER" id="PTHR13693:SF100">
    <property type="entry name" value="8-AMINO-7-OXONONANOATE SYNTHASE"/>
    <property type="match status" value="1"/>
</dbReference>
<comment type="pathway">
    <text evidence="2">Cofactor biosynthesis; biotin biosynthesis.</text>
</comment>
<organism evidence="14 15">
    <name type="scientific">Vibrio rumoiensis</name>
    <dbReference type="NCBI Taxonomy" id="76258"/>
    <lineage>
        <taxon>Bacteria</taxon>
        <taxon>Pseudomonadati</taxon>
        <taxon>Pseudomonadota</taxon>
        <taxon>Gammaproteobacteria</taxon>
        <taxon>Vibrionales</taxon>
        <taxon>Vibrionaceae</taxon>
        <taxon>Vibrio</taxon>
    </lineage>
</organism>
<accession>A0ABW7ITJ3</accession>
<dbReference type="InterPro" id="IPR050087">
    <property type="entry name" value="AON_synthase_class-II"/>
</dbReference>
<dbReference type="Gene3D" id="3.90.1150.10">
    <property type="entry name" value="Aspartate Aminotransferase, domain 1"/>
    <property type="match status" value="1"/>
</dbReference>
<dbReference type="SUPFAM" id="SSF53383">
    <property type="entry name" value="PLP-dependent transferases"/>
    <property type="match status" value="1"/>
</dbReference>
<dbReference type="InterPro" id="IPR004839">
    <property type="entry name" value="Aminotransferase_I/II_large"/>
</dbReference>
<dbReference type="Gene3D" id="3.40.640.10">
    <property type="entry name" value="Type I PLP-dependent aspartate aminotransferase-like (Major domain)"/>
    <property type="match status" value="1"/>
</dbReference>
<comment type="catalytic activity">
    <reaction evidence="11">
        <text>6-carboxyhexanoyl-[ACP] + L-alanine + H(+) = (8S)-8-amino-7-oxononanoate + holo-[ACP] + CO2</text>
        <dbReference type="Rhea" id="RHEA:42288"/>
        <dbReference type="Rhea" id="RHEA-COMP:9685"/>
        <dbReference type="Rhea" id="RHEA-COMP:9955"/>
        <dbReference type="ChEBI" id="CHEBI:15378"/>
        <dbReference type="ChEBI" id="CHEBI:16526"/>
        <dbReference type="ChEBI" id="CHEBI:57972"/>
        <dbReference type="ChEBI" id="CHEBI:64479"/>
        <dbReference type="ChEBI" id="CHEBI:78846"/>
        <dbReference type="ChEBI" id="CHEBI:149468"/>
        <dbReference type="EC" id="2.3.1.47"/>
    </reaction>
</comment>
<dbReference type="InterPro" id="IPR001917">
    <property type="entry name" value="Aminotrans_II_pyridoxalP_BS"/>
</dbReference>